<evidence type="ECO:0000256" key="1">
    <source>
        <dbReference type="SAM" id="MobiDB-lite"/>
    </source>
</evidence>
<dbReference type="KEGG" id="kne:92179575"/>
<reference evidence="3 4" key="1">
    <citation type="journal article" date="2024" name="bioRxiv">
        <title>Comparative genomics of Cryptococcus and Kwoniella reveals pathogenesis evolution and contrasting karyotype dynamics via intercentromeric recombination or chromosome fusion.</title>
        <authorList>
            <person name="Coelho M.A."/>
            <person name="David-Palma M."/>
            <person name="Shea T."/>
            <person name="Bowers K."/>
            <person name="McGinley-Smith S."/>
            <person name="Mohammad A.W."/>
            <person name="Gnirke A."/>
            <person name="Yurkov A.M."/>
            <person name="Nowrousian M."/>
            <person name="Sun S."/>
            <person name="Cuomo C.A."/>
            <person name="Heitman J."/>
        </authorList>
    </citation>
    <scope>NUCLEOTIDE SEQUENCE [LARGE SCALE GENOMIC DNA]</scope>
    <source>
        <strain evidence="3 4">CBS 13917</strain>
    </source>
</reference>
<dbReference type="RefSeq" id="XP_066804120.1">
    <property type="nucleotide sequence ID" value="XM_066945431.1"/>
</dbReference>
<proteinExistence type="predicted"/>
<dbReference type="AlphaFoldDB" id="A0AAW0Z0U6"/>
<organism evidence="3 4">
    <name type="scientific">Kwoniella newhampshirensis</name>
    <dbReference type="NCBI Taxonomy" id="1651941"/>
    <lineage>
        <taxon>Eukaryota</taxon>
        <taxon>Fungi</taxon>
        <taxon>Dikarya</taxon>
        <taxon>Basidiomycota</taxon>
        <taxon>Agaricomycotina</taxon>
        <taxon>Tremellomycetes</taxon>
        <taxon>Tremellales</taxon>
        <taxon>Cryptococcaceae</taxon>
        <taxon>Kwoniella</taxon>
    </lineage>
</organism>
<evidence type="ECO:0000313" key="3">
    <source>
        <dbReference type="EMBL" id="KAK8861495.1"/>
    </source>
</evidence>
<keyword evidence="4" id="KW-1185">Reference proteome</keyword>
<dbReference type="Proteomes" id="UP001388673">
    <property type="component" value="Unassembled WGS sequence"/>
</dbReference>
<dbReference type="EMBL" id="JBCAWK010000004">
    <property type="protein sequence ID" value="KAK8861495.1"/>
    <property type="molecule type" value="Genomic_DNA"/>
</dbReference>
<protein>
    <submittedName>
        <fullName evidence="3">Uncharacterized protein</fullName>
    </submittedName>
</protein>
<evidence type="ECO:0000313" key="4">
    <source>
        <dbReference type="Proteomes" id="UP001388673"/>
    </source>
</evidence>
<accession>A0AAW0Z0U6</accession>
<feature type="region of interest" description="Disordered" evidence="1">
    <location>
        <begin position="97"/>
        <end position="116"/>
    </location>
</feature>
<feature type="compositionally biased region" description="Acidic residues" evidence="1">
    <location>
        <begin position="104"/>
        <end position="116"/>
    </location>
</feature>
<name>A0AAW0Z0U6_9TREE</name>
<comment type="caution">
    <text evidence="3">The sequence shown here is derived from an EMBL/GenBank/DDBJ whole genome shotgun (WGS) entry which is preliminary data.</text>
</comment>
<keyword evidence="2" id="KW-0732">Signal</keyword>
<gene>
    <name evidence="3" type="ORF">IAR55_002316</name>
</gene>
<feature type="signal peptide" evidence="2">
    <location>
        <begin position="1"/>
        <end position="18"/>
    </location>
</feature>
<dbReference type="GeneID" id="92179575"/>
<feature type="chain" id="PRO_5043855747" evidence="2">
    <location>
        <begin position="19"/>
        <end position="116"/>
    </location>
</feature>
<sequence>MRASYLASIVLYATLALGHPTPDPVEVEASSIDTFHAPDASSRIETSIVEHTLLEQEQLGHDTTLDQELVDLGSDPLGRKITKRGLRIMIEEPRDLGRQWGGADEMDDESDEPYWG</sequence>
<evidence type="ECO:0000256" key="2">
    <source>
        <dbReference type="SAM" id="SignalP"/>
    </source>
</evidence>